<sequence length="142" mass="15632">MKPKTVGLLRKFESIKVHAQDILGSLKCIENAKLNVSPEGLIPIAVKRSDRYAVERDVIKEVEIILNEYEKSSPDVYEILKSPLKTFSSPITVGEAKGTLRQMSIECDYVIGALTSIITPVSSEDADKLGKLRSEIASVVTK</sequence>
<comment type="caution">
    <text evidence="1">The sequence shown here is derived from an EMBL/GenBank/DDBJ whole genome shotgun (WGS) entry which is preliminary data.</text>
</comment>
<reference evidence="1" key="1">
    <citation type="journal article" date="2014" name="Front. Microbiol.">
        <title>High frequency of phylogenetically diverse reductive dehalogenase-homologous genes in deep subseafloor sedimentary metagenomes.</title>
        <authorList>
            <person name="Kawai M."/>
            <person name="Futagami T."/>
            <person name="Toyoda A."/>
            <person name="Takaki Y."/>
            <person name="Nishi S."/>
            <person name="Hori S."/>
            <person name="Arai W."/>
            <person name="Tsubouchi T."/>
            <person name="Morono Y."/>
            <person name="Uchiyama I."/>
            <person name="Ito T."/>
            <person name="Fujiyama A."/>
            <person name="Inagaki F."/>
            <person name="Takami H."/>
        </authorList>
    </citation>
    <scope>NUCLEOTIDE SEQUENCE</scope>
    <source>
        <strain evidence="1">Expedition CK06-06</strain>
    </source>
</reference>
<organism evidence="1">
    <name type="scientific">marine sediment metagenome</name>
    <dbReference type="NCBI Taxonomy" id="412755"/>
    <lineage>
        <taxon>unclassified sequences</taxon>
        <taxon>metagenomes</taxon>
        <taxon>ecological metagenomes</taxon>
    </lineage>
</organism>
<gene>
    <name evidence="1" type="ORF">S06H3_04158</name>
</gene>
<feature type="non-terminal residue" evidence="1">
    <location>
        <position position="142"/>
    </location>
</feature>
<proteinExistence type="predicted"/>
<protein>
    <submittedName>
        <fullName evidence="1">Uncharacterized protein</fullName>
    </submittedName>
</protein>
<evidence type="ECO:0000313" key="1">
    <source>
        <dbReference type="EMBL" id="GAH96105.1"/>
    </source>
</evidence>
<accession>X1KR42</accession>
<dbReference type="EMBL" id="BARV01001430">
    <property type="protein sequence ID" value="GAH96105.1"/>
    <property type="molecule type" value="Genomic_DNA"/>
</dbReference>
<dbReference type="AlphaFoldDB" id="X1KR42"/>
<name>X1KR42_9ZZZZ</name>